<evidence type="ECO:0000256" key="1">
    <source>
        <dbReference type="ARBA" id="ARBA00009481"/>
    </source>
</evidence>
<evidence type="ECO:0000313" key="6">
    <source>
        <dbReference type="EMBL" id="GLT21214.1"/>
    </source>
</evidence>
<gene>
    <name evidence="6" type="ORF">GCM10007933_06660</name>
</gene>
<dbReference type="Gene3D" id="3.40.50.2000">
    <property type="entry name" value="Glycogen Phosphorylase B"/>
    <property type="match status" value="2"/>
</dbReference>
<dbReference type="Pfam" id="PF13579">
    <property type="entry name" value="Glyco_trans_4_4"/>
    <property type="match status" value="1"/>
</dbReference>
<dbReference type="Pfam" id="PF00534">
    <property type="entry name" value="Glycos_transf_1"/>
    <property type="match status" value="1"/>
</dbReference>
<feature type="domain" description="Glycosyl transferase family 1" evidence="4">
    <location>
        <begin position="176"/>
        <end position="333"/>
    </location>
</feature>
<dbReference type="InterPro" id="IPR028098">
    <property type="entry name" value="Glyco_trans_4-like_N"/>
</dbReference>
<evidence type="ECO:0000256" key="3">
    <source>
        <dbReference type="ARBA" id="ARBA00022679"/>
    </source>
</evidence>
<keyword evidence="3" id="KW-0808">Transferase</keyword>
<keyword evidence="7" id="KW-1185">Reference proteome</keyword>
<dbReference type="RefSeq" id="WP_284186677.1">
    <property type="nucleotide sequence ID" value="NZ_BSPX01000005.1"/>
</dbReference>
<proteinExistence type="inferred from homology"/>
<evidence type="ECO:0000256" key="2">
    <source>
        <dbReference type="ARBA" id="ARBA00022676"/>
    </source>
</evidence>
<sequence length="362" mass="38684">MREKGAPMLVMLGPDIQSRGGIASVMRIWQEAGFGGSRPVLHLPTYADGSAIAKLVVFTGALLRFCLMLALGRVAAVHAHSASNASFRRKSLILALARLAGKPYIFHLHGGAFDRYHAGASALERAWINRTVRGAEVVFVLSESWAEWLRKHIGHPDVRVLPNPVLPVQLPDDVPREPHTLLFLGRLEDAKGVFVLIDALARLAGTRPDLRVILAGEGDVARVRAAAVAAGVAERVELPGWVAGEAKARLLARAGIFLLPSRFEGVPMALLEAQAAGLPVVATRVGGIPQVVTDGYNGTLAEPDDVASLVTALKPLLADAALARRMGEAGRERVLDSYGIERVRAMVESAWQCLDRASGGKD</sequence>
<protein>
    <submittedName>
        <fullName evidence="6">Polysaccharide biosynthesis protein</fullName>
    </submittedName>
</protein>
<evidence type="ECO:0000259" key="5">
    <source>
        <dbReference type="Pfam" id="PF13579"/>
    </source>
</evidence>
<dbReference type="SUPFAM" id="SSF53756">
    <property type="entry name" value="UDP-Glycosyltransferase/glycogen phosphorylase"/>
    <property type="match status" value="1"/>
</dbReference>
<keyword evidence="2" id="KW-0328">Glycosyltransferase</keyword>
<reference evidence="7" key="1">
    <citation type="journal article" date="2019" name="Int. J. Syst. Evol. Microbiol.">
        <title>The Global Catalogue of Microorganisms (GCM) 10K type strain sequencing project: providing services to taxonomists for standard genome sequencing and annotation.</title>
        <authorList>
            <consortium name="The Broad Institute Genomics Platform"/>
            <consortium name="The Broad Institute Genome Sequencing Center for Infectious Disease"/>
            <person name="Wu L."/>
            <person name="Ma J."/>
        </authorList>
    </citation>
    <scope>NUCLEOTIDE SEQUENCE [LARGE SCALE GENOMIC DNA]</scope>
    <source>
        <strain evidence="7">NBRC 102407</strain>
    </source>
</reference>
<organism evidence="6 7">
    <name type="scientific">Zoogloea oryzae</name>
    <dbReference type="NCBI Taxonomy" id="310767"/>
    <lineage>
        <taxon>Bacteria</taxon>
        <taxon>Pseudomonadati</taxon>
        <taxon>Pseudomonadota</taxon>
        <taxon>Betaproteobacteria</taxon>
        <taxon>Rhodocyclales</taxon>
        <taxon>Zoogloeaceae</taxon>
        <taxon>Zoogloea</taxon>
    </lineage>
</organism>
<evidence type="ECO:0000313" key="7">
    <source>
        <dbReference type="Proteomes" id="UP001157167"/>
    </source>
</evidence>
<dbReference type="EMBL" id="BSPX01000005">
    <property type="protein sequence ID" value="GLT21214.1"/>
    <property type="molecule type" value="Genomic_DNA"/>
</dbReference>
<evidence type="ECO:0000259" key="4">
    <source>
        <dbReference type="Pfam" id="PF00534"/>
    </source>
</evidence>
<comment type="similarity">
    <text evidence="1">Belongs to the glycosyltransferase group 1 family. Glycosyltransferase 4 subfamily.</text>
</comment>
<name>A0ABQ6F8G7_9RHOO</name>
<comment type="caution">
    <text evidence="6">The sequence shown here is derived from an EMBL/GenBank/DDBJ whole genome shotgun (WGS) entry which is preliminary data.</text>
</comment>
<dbReference type="PANTHER" id="PTHR12526:SF640">
    <property type="entry name" value="COLANIC ACID BIOSYNTHESIS GLYCOSYLTRANSFERASE WCAL-RELATED"/>
    <property type="match status" value="1"/>
</dbReference>
<feature type="domain" description="Glycosyltransferase subfamily 4-like N-terminal" evidence="5">
    <location>
        <begin position="38"/>
        <end position="163"/>
    </location>
</feature>
<dbReference type="CDD" id="cd03801">
    <property type="entry name" value="GT4_PimA-like"/>
    <property type="match status" value="1"/>
</dbReference>
<dbReference type="InterPro" id="IPR001296">
    <property type="entry name" value="Glyco_trans_1"/>
</dbReference>
<accession>A0ABQ6F8G7</accession>
<dbReference type="PANTHER" id="PTHR12526">
    <property type="entry name" value="GLYCOSYLTRANSFERASE"/>
    <property type="match status" value="1"/>
</dbReference>
<dbReference type="Proteomes" id="UP001157167">
    <property type="component" value="Unassembled WGS sequence"/>
</dbReference>